<evidence type="ECO:0000313" key="2">
    <source>
        <dbReference type="EMBL" id="KAF2424491.1"/>
    </source>
</evidence>
<evidence type="ECO:0000256" key="1">
    <source>
        <dbReference type="SAM" id="MobiDB-lite"/>
    </source>
</evidence>
<name>A0A9P4TUB7_9PEZI</name>
<feature type="region of interest" description="Disordered" evidence="1">
    <location>
        <begin position="272"/>
        <end position="304"/>
    </location>
</feature>
<dbReference type="AlphaFoldDB" id="A0A9P4TUB7"/>
<protein>
    <submittedName>
        <fullName evidence="2">Uncharacterized protein</fullName>
    </submittedName>
</protein>
<feature type="compositionally biased region" description="Polar residues" evidence="1">
    <location>
        <begin position="196"/>
        <end position="214"/>
    </location>
</feature>
<evidence type="ECO:0000313" key="3">
    <source>
        <dbReference type="Proteomes" id="UP000800235"/>
    </source>
</evidence>
<comment type="caution">
    <text evidence="2">The sequence shown here is derived from an EMBL/GenBank/DDBJ whole genome shotgun (WGS) entry which is preliminary data.</text>
</comment>
<accession>A0A9P4TUB7</accession>
<feature type="region of interest" description="Disordered" evidence="1">
    <location>
        <begin position="191"/>
        <end position="243"/>
    </location>
</feature>
<reference evidence="2" key="1">
    <citation type="journal article" date="2020" name="Stud. Mycol.">
        <title>101 Dothideomycetes genomes: a test case for predicting lifestyles and emergence of pathogens.</title>
        <authorList>
            <person name="Haridas S."/>
            <person name="Albert R."/>
            <person name="Binder M."/>
            <person name="Bloem J."/>
            <person name="Labutti K."/>
            <person name="Salamov A."/>
            <person name="Andreopoulos B."/>
            <person name="Baker S."/>
            <person name="Barry K."/>
            <person name="Bills G."/>
            <person name="Bluhm B."/>
            <person name="Cannon C."/>
            <person name="Castanera R."/>
            <person name="Culley D."/>
            <person name="Daum C."/>
            <person name="Ezra D."/>
            <person name="Gonzalez J."/>
            <person name="Henrissat B."/>
            <person name="Kuo A."/>
            <person name="Liang C."/>
            <person name="Lipzen A."/>
            <person name="Lutzoni F."/>
            <person name="Magnuson J."/>
            <person name="Mondo S."/>
            <person name="Nolan M."/>
            <person name="Ohm R."/>
            <person name="Pangilinan J."/>
            <person name="Park H.-J."/>
            <person name="Ramirez L."/>
            <person name="Alfaro M."/>
            <person name="Sun H."/>
            <person name="Tritt A."/>
            <person name="Yoshinaga Y."/>
            <person name="Zwiers L.-H."/>
            <person name="Turgeon B."/>
            <person name="Goodwin S."/>
            <person name="Spatafora J."/>
            <person name="Crous P."/>
            <person name="Grigoriev I."/>
        </authorList>
    </citation>
    <scope>NUCLEOTIDE SEQUENCE</scope>
    <source>
        <strain evidence="2">CBS 130266</strain>
    </source>
</reference>
<organism evidence="2 3">
    <name type="scientific">Tothia fuscella</name>
    <dbReference type="NCBI Taxonomy" id="1048955"/>
    <lineage>
        <taxon>Eukaryota</taxon>
        <taxon>Fungi</taxon>
        <taxon>Dikarya</taxon>
        <taxon>Ascomycota</taxon>
        <taxon>Pezizomycotina</taxon>
        <taxon>Dothideomycetes</taxon>
        <taxon>Pleosporomycetidae</taxon>
        <taxon>Venturiales</taxon>
        <taxon>Cylindrosympodiaceae</taxon>
        <taxon>Tothia</taxon>
    </lineage>
</organism>
<gene>
    <name evidence="2" type="ORF">EJ08DRAFT_663942</name>
</gene>
<sequence length="458" mass="49764">MTDFDFDTEGVTELERYRIVKFKAQRDACFAELKRVMSFSTKMHPEKEHIVFADKLLWLLKQSNITEWEASFQSIMTGGEIQHQHKRNEEQYQQNYNKAVMAAKAPLSEFKGPFTNPTAASKFVPVPGVENVFLDAPVADATSADDPLAGVPFSPFVDNDTSFGFDDFMGDGNVTGNGNANPIDLTIPDSFVVGTPTPQGTPIQKQQQLFTPPDSTKRPAKSSTPQTLATAHLTPPSGSSMAMNNMSAMTAHAQQLAHSQRLVAEARAKGRFGDPTAGFHASPPKSRKRSRPSSTTPSKAQKVHANANPGLAAQLAAMNASHAKMYADKDAREHAKEHAKEQPLLFTPFSYGDPQLDLDLADFTANMATNTDSRRTLGTEFGATGRKPFDYTHNGPPSPLPVLNFPAVPAISLPWHHTVNYNPLMNYGPTPPAPPIAAISPALMAARRKAAKQGATLK</sequence>
<dbReference type="Proteomes" id="UP000800235">
    <property type="component" value="Unassembled WGS sequence"/>
</dbReference>
<proteinExistence type="predicted"/>
<dbReference type="EMBL" id="MU007074">
    <property type="protein sequence ID" value="KAF2424491.1"/>
    <property type="molecule type" value="Genomic_DNA"/>
</dbReference>
<keyword evidence="3" id="KW-1185">Reference proteome</keyword>